<feature type="region of interest" description="Disordered" evidence="1">
    <location>
        <begin position="1"/>
        <end position="22"/>
    </location>
</feature>
<dbReference type="InterPro" id="IPR009057">
    <property type="entry name" value="Homeodomain-like_sf"/>
</dbReference>
<evidence type="ECO:0000313" key="3">
    <source>
        <dbReference type="EnsemblProtists" id="PYU1_T009079"/>
    </source>
</evidence>
<proteinExistence type="predicted"/>
<feature type="compositionally biased region" description="Basic and acidic residues" evidence="1">
    <location>
        <begin position="171"/>
        <end position="187"/>
    </location>
</feature>
<dbReference type="AlphaFoldDB" id="K3WVT1"/>
<dbReference type="EnsemblProtists" id="PYU1_T009079">
    <property type="protein sequence ID" value="PYU1_T009079"/>
    <property type="gene ID" value="PYU1_G009061"/>
</dbReference>
<sequence>MATPPAAAGVRRGKRKPSLSYEEREQILEMRDANASAREISSVVGRARSTIHTFLKDPENYGKGRKRSGRRLTLDDATQRFIIKEAVKGEKTTAQIADDAPMKVSARTVQRFLKKYSELRQGRALPLPSTSTTTDGASSSSGSEGDGDEREENAEEARIEAIAHEQQVIRPHAEARRIADGGELEPTRREFMEQINRRFEDMTQQIKRLADGQNALIELLVRAQQQRSNGHEPA</sequence>
<dbReference type="Gene3D" id="1.10.10.60">
    <property type="entry name" value="Homeodomain-like"/>
    <property type="match status" value="1"/>
</dbReference>
<dbReference type="GO" id="GO:0003677">
    <property type="term" value="F:DNA binding"/>
    <property type="evidence" value="ECO:0007669"/>
    <property type="project" value="InterPro"/>
</dbReference>
<feature type="domain" description="Tc3 transposase DNA binding" evidence="2">
    <location>
        <begin position="17"/>
        <end position="62"/>
    </location>
</feature>
<feature type="compositionally biased region" description="Low complexity" evidence="1">
    <location>
        <begin position="129"/>
        <end position="143"/>
    </location>
</feature>
<evidence type="ECO:0000259" key="2">
    <source>
        <dbReference type="Pfam" id="PF11427"/>
    </source>
</evidence>
<dbReference type="HOGENOM" id="CLU_1187065_0_0_1"/>
<accession>K3WVT1</accession>
<reference evidence="3" key="3">
    <citation type="submission" date="2015-02" db="UniProtKB">
        <authorList>
            <consortium name="EnsemblProtists"/>
        </authorList>
    </citation>
    <scope>IDENTIFICATION</scope>
    <source>
        <strain evidence="3">DAOM BR144</strain>
    </source>
</reference>
<dbReference type="Proteomes" id="UP000019132">
    <property type="component" value="Unassembled WGS sequence"/>
</dbReference>
<protein>
    <recommendedName>
        <fullName evidence="2">Tc3 transposase DNA binding domain-containing protein</fullName>
    </recommendedName>
</protein>
<evidence type="ECO:0000313" key="4">
    <source>
        <dbReference type="Proteomes" id="UP000019132"/>
    </source>
</evidence>
<dbReference type="STRING" id="431595.K3WVT1"/>
<evidence type="ECO:0000256" key="1">
    <source>
        <dbReference type="SAM" id="MobiDB-lite"/>
    </source>
</evidence>
<dbReference type="InParanoid" id="K3WVT1"/>
<feature type="compositionally biased region" description="Acidic residues" evidence="1">
    <location>
        <begin position="145"/>
        <end position="154"/>
    </location>
</feature>
<dbReference type="EMBL" id="GL376599">
    <property type="status" value="NOT_ANNOTATED_CDS"/>
    <property type="molecule type" value="Genomic_DNA"/>
</dbReference>
<dbReference type="InterPro" id="IPR025898">
    <property type="entry name" value="Tc3_transposase_DNA-bd_dom"/>
</dbReference>
<keyword evidence="4" id="KW-1185">Reference proteome</keyword>
<dbReference type="SUPFAM" id="SSF46689">
    <property type="entry name" value="Homeodomain-like"/>
    <property type="match status" value="1"/>
</dbReference>
<organism evidence="3 4">
    <name type="scientific">Globisporangium ultimum (strain ATCC 200006 / CBS 805.95 / DAOM BR144)</name>
    <name type="common">Pythium ultimum</name>
    <dbReference type="NCBI Taxonomy" id="431595"/>
    <lineage>
        <taxon>Eukaryota</taxon>
        <taxon>Sar</taxon>
        <taxon>Stramenopiles</taxon>
        <taxon>Oomycota</taxon>
        <taxon>Peronosporomycetes</taxon>
        <taxon>Pythiales</taxon>
        <taxon>Pythiaceae</taxon>
        <taxon>Globisporangium</taxon>
    </lineage>
</organism>
<dbReference type="VEuPathDB" id="FungiDB:PYU1_G009061"/>
<feature type="region of interest" description="Disordered" evidence="1">
    <location>
        <begin position="120"/>
        <end position="187"/>
    </location>
</feature>
<dbReference type="Pfam" id="PF11427">
    <property type="entry name" value="HTH_Tnp_Tc3_1"/>
    <property type="match status" value="1"/>
</dbReference>
<reference evidence="4" key="2">
    <citation type="submission" date="2010-04" db="EMBL/GenBank/DDBJ databases">
        <authorList>
            <person name="Buell R."/>
            <person name="Hamilton J."/>
            <person name="Hostetler J."/>
        </authorList>
    </citation>
    <scope>NUCLEOTIDE SEQUENCE [LARGE SCALE GENOMIC DNA]</scope>
    <source>
        <strain evidence="4">DAOM:BR144</strain>
    </source>
</reference>
<reference evidence="4" key="1">
    <citation type="journal article" date="2010" name="Genome Biol.">
        <title>Genome sequence of the necrotrophic plant pathogen Pythium ultimum reveals original pathogenicity mechanisms and effector repertoire.</title>
        <authorList>
            <person name="Levesque C.A."/>
            <person name="Brouwer H."/>
            <person name="Cano L."/>
            <person name="Hamilton J.P."/>
            <person name="Holt C."/>
            <person name="Huitema E."/>
            <person name="Raffaele S."/>
            <person name="Robideau G.P."/>
            <person name="Thines M."/>
            <person name="Win J."/>
            <person name="Zerillo M.M."/>
            <person name="Beakes G.W."/>
            <person name="Boore J.L."/>
            <person name="Busam D."/>
            <person name="Dumas B."/>
            <person name="Ferriera S."/>
            <person name="Fuerstenberg S.I."/>
            <person name="Gachon C.M."/>
            <person name="Gaulin E."/>
            <person name="Govers F."/>
            <person name="Grenville-Briggs L."/>
            <person name="Horner N."/>
            <person name="Hostetler J."/>
            <person name="Jiang R.H."/>
            <person name="Johnson J."/>
            <person name="Krajaejun T."/>
            <person name="Lin H."/>
            <person name="Meijer H.J."/>
            <person name="Moore B."/>
            <person name="Morris P."/>
            <person name="Phuntmart V."/>
            <person name="Puiu D."/>
            <person name="Shetty J."/>
            <person name="Stajich J.E."/>
            <person name="Tripathy S."/>
            <person name="Wawra S."/>
            <person name="van West P."/>
            <person name="Whitty B.R."/>
            <person name="Coutinho P.M."/>
            <person name="Henrissat B."/>
            <person name="Martin F."/>
            <person name="Thomas P.D."/>
            <person name="Tyler B.M."/>
            <person name="De Vries R.P."/>
            <person name="Kamoun S."/>
            <person name="Yandell M."/>
            <person name="Tisserat N."/>
            <person name="Buell C.R."/>
        </authorList>
    </citation>
    <scope>NUCLEOTIDE SEQUENCE</scope>
    <source>
        <strain evidence="4">DAOM:BR144</strain>
    </source>
</reference>
<name>K3WVT1_GLOUD</name>